<dbReference type="RefSeq" id="WP_187027185.1">
    <property type="nucleotide sequence ID" value="NZ_JACRUP010000023.1"/>
</dbReference>
<dbReference type="InterPro" id="IPR044946">
    <property type="entry name" value="Restrct_endonuc_typeI_TRD_sf"/>
</dbReference>
<dbReference type="Gene3D" id="3.90.220.20">
    <property type="entry name" value="DNA methylase specificity domains"/>
    <property type="match status" value="2"/>
</dbReference>
<dbReference type="AlphaFoldDB" id="A0A9X0UPI3"/>
<dbReference type="GO" id="GO:0003677">
    <property type="term" value="F:DNA binding"/>
    <property type="evidence" value="ECO:0007669"/>
    <property type="project" value="UniProtKB-KW"/>
</dbReference>
<sequence length="379" mass="42375">MRKIRRIKDVAIVNSATALSNLGDLVDYLPMKNVSETGCYRTVKSARDKLPTGLNNFTEGDFLLAKISPCFENGKSALIESLETGYGMGSSELIPIKPVLINPKFLSYLLSSPDFINAGVNEYKGATGHQRISPRFVAEYTFNSEVNQADVVKLLDEKTEAIDKGIKILTQKLHHLEEYKTALIHNAVTKGLDANGKRFHQIDESGVSLVSGMPYDSEGFDLEVGTPLVRIRDIGKNSCSIRYNGNIENHIFVEKGDLLIGMDGDTKVALWEGDSSVLNQRVLRARDCNAKYLYLLSVILPKLIDEVYAKEQATTVHHISLNQIKKLRVPFLLSETNCLYDQIKRKIHLIDKMKDNVSKKIDLLLEYKKSLINEAVSGQ</sequence>
<organism evidence="3 4">
    <name type="scientific">Vibrio metschnikovii</name>
    <dbReference type="NCBI Taxonomy" id="28172"/>
    <lineage>
        <taxon>Bacteria</taxon>
        <taxon>Pseudomonadati</taxon>
        <taxon>Pseudomonadota</taxon>
        <taxon>Gammaproteobacteria</taxon>
        <taxon>Vibrionales</taxon>
        <taxon>Vibrionaceae</taxon>
        <taxon>Vibrio</taxon>
    </lineage>
</organism>
<name>A0A9X0UPI3_VIBME</name>
<reference evidence="3" key="1">
    <citation type="submission" date="2020-08" db="EMBL/GenBank/DDBJ databases">
        <title>Genome Sequencing and Pan-Genome Analysis of Migratory bird Vibrio Strains, Inner Mongolia.</title>
        <authorList>
            <person name="Zheng L."/>
        </authorList>
    </citation>
    <scope>NUCLEOTIDE SEQUENCE</scope>
    <source>
        <strain evidence="3">M13F</strain>
    </source>
</reference>
<comment type="caution">
    <text evidence="3">The sequence shown here is derived from an EMBL/GenBank/DDBJ whole genome shotgun (WGS) entry which is preliminary data.</text>
</comment>
<dbReference type="GO" id="GO:0009307">
    <property type="term" value="P:DNA restriction-modification system"/>
    <property type="evidence" value="ECO:0007669"/>
    <property type="project" value="UniProtKB-KW"/>
</dbReference>
<evidence type="ECO:0000313" key="3">
    <source>
        <dbReference type="EMBL" id="MBC5853038.1"/>
    </source>
</evidence>
<dbReference type="EMBL" id="JACRUP010000023">
    <property type="protein sequence ID" value="MBC5853038.1"/>
    <property type="molecule type" value="Genomic_DNA"/>
</dbReference>
<accession>A0A9X0UPI3</accession>
<evidence type="ECO:0000256" key="2">
    <source>
        <dbReference type="ARBA" id="ARBA00023125"/>
    </source>
</evidence>
<gene>
    <name evidence="3" type="ORF">H8Q88_19360</name>
</gene>
<dbReference type="PANTHER" id="PTHR43140">
    <property type="entry name" value="TYPE-1 RESTRICTION ENZYME ECOKI SPECIFICITY PROTEIN"/>
    <property type="match status" value="1"/>
</dbReference>
<protein>
    <submittedName>
        <fullName evidence="3">Uncharacterized protein</fullName>
    </submittedName>
</protein>
<keyword evidence="4" id="KW-1185">Reference proteome</keyword>
<dbReference type="PANTHER" id="PTHR43140:SF1">
    <property type="entry name" value="TYPE I RESTRICTION ENZYME ECOKI SPECIFICITY SUBUNIT"/>
    <property type="match status" value="1"/>
</dbReference>
<keyword evidence="1" id="KW-0680">Restriction system</keyword>
<dbReference type="InterPro" id="IPR051212">
    <property type="entry name" value="Type-I_RE_S_subunit"/>
</dbReference>
<evidence type="ECO:0000313" key="4">
    <source>
        <dbReference type="Proteomes" id="UP000615796"/>
    </source>
</evidence>
<proteinExistence type="predicted"/>
<keyword evidence="2" id="KW-0238">DNA-binding</keyword>
<evidence type="ECO:0000256" key="1">
    <source>
        <dbReference type="ARBA" id="ARBA00022747"/>
    </source>
</evidence>
<dbReference type="CDD" id="cd17260">
    <property type="entry name" value="RMtype1_S_EcoEI-TRD1-CR1_like"/>
    <property type="match status" value="1"/>
</dbReference>
<dbReference type="SUPFAM" id="SSF116734">
    <property type="entry name" value="DNA methylase specificity domain"/>
    <property type="match status" value="2"/>
</dbReference>
<dbReference type="Proteomes" id="UP000615796">
    <property type="component" value="Unassembled WGS sequence"/>
</dbReference>